<keyword evidence="7" id="KW-1133">Transmembrane helix</keyword>
<feature type="domain" description="Response regulatory" evidence="11">
    <location>
        <begin position="652"/>
        <end position="767"/>
    </location>
</feature>
<dbReference type="CDD" id="cd17546">
    <property type="entry name" value="REC_hyHK_CKI1_RcsC-like"/>
    <property type="match status" value="1"/>
</dbReference>
<evidence type="ECO:0000259" key="13">
    <source>
        <dbReference type="PROSITE" id="PS50113"/>
    </source>
</evidence>
<evidence type="ECO:0000259" key="11">
    <source>
        <dbReference type="PROSITE" id="PS50110"/>
    </source>
</evidence>
<keyword evidence="4" id="KW-0812">Transmembrane</keyword>
<evidence type="ECO:0000313" key="14">
    <source>
        <dbReference type="EMBL" id="MPM15627.1"/>
    </source>
</evidence>
<dbReference type="Gene3D" id="1.10.287.130">
    <property type="match status" value="1"/>
</dbReference>
<dbReference type="PROSITE" id="PS50113">
    <property type="entry name" value="PAC"/>
    <property type="match status" value="1"/>
</dbReference>
<dbReference type="PROSITE" id="PS50110">
    <property type="entry name" value="RESPONSE_REGULATORY"/>
    <property type="match status" value="1"/>
</dbReference>
<dbReference type="InterPro" id="IPR013655">
    <property type="entry name" value="PAS_fold_3"/>
</dbReference>
<dbReference type="GO" id="GO:0000155">
    <property type="term" value="F:phosphorelay sensor kinase activity"/>
    <property type="evidence" value="ECO:0007669"/>
    <property type="project" value="InterPro"/>
</dbReference>
<dbReference type="SUPFAM" id="SSF55785">
    <property type="entry name" value="PYP-like sensor domain (PAS domain)"/>
    <property type="match status" value="2"/>
</dbReference>
<dbReference type="InterPro" id="IPR001789">
    <property type="entry name" value="Sig_transdc_resp-reg_receiver"/>
</dbReference>
<keyword evidence="5" id="KW-0547">Nucleotide-binding</keyword>
<feature type="domain" description="PAS" evidence="12">
    <location>
        <begin position="129"/>
        <end position="202"/>
    </location>
</feature>
<evidence type="ECO:0000256" key="7">
    <source>
        <dbReference type="ARBA" id="ARBA00022989"/>
    </source>
</evidence>
<dbReference type="Pfam" id="PF00512">
    <property type="entry name" value="HisKA"/>
    <property type="match status" value="1"/>
</dbReference>
<dbReference type="InterPro" id="IPR011006">
    <property type="entry name" value="CheY-like_superfamily"/>
</dbReference>
<evidence type="ECO:0000259" key="10">
    <source>
        <dbReference type="PROSITE" id="PS50109"/>
    </source>
</evidence>
<dbReference type="Pfam" id="PF02518">
    <property type="entry name" value="HATPase_c"/>
    <property type="match status" value="1"/>
</dbReference>
<dbReference type="SMART" id="SM00387">
    <property type="entry name" value="HATPase_c"/>
    <property type="match status" value="1"/>
</dbReference>
<dbReference type="InterPro" id="IPR008207">
    <property type="entry name" value="Sig_transdc_His_kin_Hpt_dom"/>
</dbReference>
<dbReference type="CDD" id="cd00130">
    <property type="entry name" value="PAS"/>
    <property type="match status" value="2"/>
</dbReference>
<comment type="subcellular location">
    <subcellularLocation>
        <location evidence="1">Cell membrane</location>
        <topology evidence="1">Multi-pass membrane protein</topology>
    </subcellularLocation>
</comment>
<dbReference type="GO" id="GO:0005524">
    <property type="term" value="F:ATP binding"/>
    <property type="evidence" value="ECO:0007669"/>
    <property type="project" value="UniProtKB-KW"/>
</dbReference>
<dbReference type="Gene3D" id="3.30.565.10">
    <property type="entry name" value="Histidine kinase-like ATPase, C-terminal domain"/>
    <property type="match status" value="1"/>
</dbReference>
<dbReference type="NCBIfam" id="TIGR00229">
    <property type="entry name" value="sensory_box"/>
    <property type="match status" value="2"/>
</dbReference>
<dbReference type="CDD" id="cd00082">
    <property type="entry name" value="HisKA"/>
    <property type="match status" value="1"/>
</dbReference>
<dbReference type="SUPFAM" id="SSF47226">
    <property type="entry name" value="Histidine-containing phosphotransfer domain, HPT domain"/>
    <property type="match status" value="1"/>
</dbReference>
<dbReference type="InterPro" id="IPR003661">
    <property type="entry name" value="HisK_dim/P_dom"/>
</dbReference>
<dbReference type="SMART" id="SM00388">
    <property type="entry name" value="HisKA"/>
    <property type="match status" value="1"/>
</dbReference>
<dbReference type="SUPFAM" id="SSF47384">
    <property type="entry name" value="Homodimeric domain of signal transducing histidine kinase"/>
    <property type="match status" value="1"/>
</dbReference>
<dbReference type="SMART" id="SM00086">
    <property type="entry name" value="PAC"/>
    <property type="match status" value="2"/>
</dbReference>
<evidence type="ECO:0000256" key="6">
    <source>
        <dbReference type="ARBA" id="ARBA00022840"/>
    </source>
</evidence>
<dbReference type="Pfam" id="PF08447">
    <property type="entry name" value="PAS_3"/>
    <property type="match status" value="1"/>
</dbReference>
<evidence type="ECO:0000256" key="5">
    <source>
        <dbReference type="ARBA" id="ARBA00022741"/>
    </source>
</evidence>
<evidence type="ECO:0000256" key="8">
    <source>
        <dbReference type="ARBA" id="ARBA00023012"/>
    </source>
</evidence>
<dbReference type="Gene3D" id="3.30.450.20">
    <property type="entry name" value="PAS domain"/>
    <property type="match status" value="2"/>
</dbReference>
<keyword evidence="14" id="KW-0418">Kinase</keyword>
<dbReference type="InterPro" id="IPR035965">
    <property type="entry name" value="PAS-like_dom_sf"/>
</dbReference>
<dbReference type="InterPro" id="IPR036890">
    <property type="entry name" value="HATPase_C_sf"/>
</dbReference>
<dbReference type="GO" id="GO:0005886">
    <property type="term" value="C:plasma membrane"/>
    <property type="evidence" value="ECO:0007669"/>
    <property type="project" value="UniProtKB-SubCell"/>
</dbReference>
<dbReference type="AlphaFoldDB" id="A0A644XI55"/>
<keyword evidence="8" id="KW-0902">Two-component regulatory system</keyword>
<dbReference type="PANTHER" id="PTHR45339">
    <property type="entry name" value="HYBRID SIGNAL TRANSDUCTION HISTIDINE KINASE J"/>
    <property type="match status" value="1"/>
</dbReference>
<proteinExistence type="predicted"/>
<dbReference type="InterPro" id="IPR003594">
    <property type="entry name" value="HATPase_dom"/>
</dbReference>
<reference evidence="14" key="1">
    <citation type="submission" date="2019-08" db="EMBL/GenBank/DDBJ databases">
        <authorList>
            <person name="Kucharzyk K."/>
            <person name="Murdoch R.W."/>
            <person name="Higgins S."/>
            <person name="Loffler F."/>
        </authorList>
    </citation>
    <scope>NUCLEOTIDE SEQUENCE</scope>
</reference>
<dbReference type="CDD" id="cd16922">
    <property type="entry name" value="HATPase_EvgS-ArcB-TorS-like"/>
    <property type="match status" value="1"/>
</dbReference>
<accession>A0A644XI55</accession>
<dbReference type="Pfam" id="PF01627">
    <property type="entry name" value="Hpt"/>
    <property type="match status" value="1"/>
</dbReference>
<dbReference type="SUPFAM" id="SSF55874">
    <property type="entry name" value="ATPase domain of HSP90 chaperone/DNA topoisomerase II/histidine kinase"/>
    <property type="match status" value="1"/>
</dbReference>
<dbReference type="PRINTS" id="PR00344">
    <property type="entry name" value="BCTRLSENSOR"/>
</dbReference>
<evidence type="ECO:0000259" key="12">
    <source>
        <dbReference type="PROSITE" id="PS50112"/>
    </source>
</evidence>
<dbReference type="EC" id="2.7.13.3" evidence="14"/>
<protein>
    <submittedName>
        <fullName evidence="14">Sensor histidine kinase RcsC</fullName>
        <ecNumber evidence="14">2.7.13.3</ecNumber>
    </submittedName>
</protein>
<feature type="domain" description="PAC" evidence="13">
    <location>
        <begin position="206"/>
        <end position="259"/>
    </location>
</feature>
<dbReference type="PROSITE" id="PS50112">
    <property type="entry name" value="PAS"/>
    <property type="match status" value="2"/>
</dbReference>
<sequence>MNEALDMFNKLFENNPLPIVVLDDKAHILTKVNNAFLKLFGFERNEVLAKRLDEIGLLADAGLYQTIGKALQQGESLSGYPVSARTKQGKNLDGVISGSMISTRGTTQFLAVFTDLTEQVALQQQLEQNNSRMEHIIESTELGTWEWNWETGATVFNERWAEMIGYTLEELGETDITTWYDLIHPDDKADSQIALDNYLNNKTPYYSFECRMLHKDGRYIWIRDTGKVVEFSDDGKPKLMFGSHLDITNLKLSEQKLLEAKKKAEDANKAKSDFLAMVSHEIRTPVHTLQGITELLEKTQLDDKQRSYSLRLQQSSNLLLETVDNVLNFSKLEMETPRLVEAPFFLHELLENLKTVFSFRFAQKGLDLVIDIDPEAPLHLMGDAFRVKQILQNLLSNAEKYTKEGVVTVHISTVSNLHDHVTVEFSVVDSGIGMDNHTIEQIFTPYFQGTEAQTATKFSGSGLGLPIVKQLVELLSGEIIVKSLPGKGSTFTVRLPFIPISDLCLRSYVGDYIKNSQKIFYFQNSITIESLARSLLKIGFPVQQIVTPEEIGIDNTAAAIILVDWQKTSKMLLDQLIGKQSKPKTPPSTYIVFSSVVADDQEIHTVFNHVDHSIITTPASIWSLIQSILHKNIRTGNEQHESRDASPANASKILVCDDHIINRELVKELLSIDGYDVVTVDSGMEVIRKLQESHYDLLLLDLQMPGMDGFETTKFIRERLHDQIPIIAFSAHVLPEYEQKCYQEGMNGYLVKPVSSQQLSKFVESFIDSPQAIDSTVPDDMTEIVGNVSDYVMSEFNIKFLESMERYNYNIRSYIQHLDNHISELQSLQKDMKSLPRDASDYRKVLHALRGVASNLGAMKFANTLWQFETSYTANKNGQGELDLKALGFELKKQLAQFKQFFTFLTVRFENHFPLEKPKSIGTIKTDVSINCDEMRKALEIGDVDFSLDITKELLLINDMDEVLRKKLQSLLGYLESYDFHQAVIVLNSICQYLKTRE</sequence>
<dbReference type="Pfam" id="PF13426">
    <property type="entry name" value="PAS_9"/>
    <property type="match status" value="1"/>
</dbReference>
<evidence type="ECO:0000256" key="1">
    <source>
        <dbReference type="ARBA" id="ARBA00004651"/>
    </source>
</evidence>
<dbReference type="InterPro" id="IPR001610">
    <property type="entry name" value="PAC"/>
</dbReference>
<dbReference type="InterPro" id="IPR000014">
    <property type="entry name" value="PAS"/>
</dbReference>
<dbReference type="EMBL" id="VSSQ01002474">
    <property type="protein sequence ID" value="MPM15627.1"/>
    <property type="molecule type" value="Genomic_DNA"/>
</dbReference>
<organism evidence="14">
    <name type="scientific">bioreactor metagenome</name>
    <dbReference type="NCBI Taxonomy" id="1076179"/>
    <lineage>
        <taxon>unclassified sequences</taxon>
        <taxon>metagenomes</taxon>
        <taxon>ecological metagenomes</taxon>
    </lineage>
</organism>
<evidence type="ECO:0000256" key="4">
    <source>
        <dbReference type="ARBA" id="ARBA00022692"/>
    </source>
</evidence>
<comment type="caution">
    <text evidence="14">The sequence shown here is derived from an EMBL/GenBank/DDBJ whole genome shotgun (WGS) entry which is preliminary data.</text>
</comment>
<dbReference type="SMART" id="SM00448">
    <property type="entry name" value="REC"/>
    <property type="match status" value="1"/>
</dbReference>
<gene>
    <name evidence="14" type="primary">rcsC_147</name>
    <name evidence="14" type="ORF">SDC9_61998</name>
</gene>
<dbReference type="FunFam" id="3.30.565.10:FF:000010">
    <property type="entry name" value="Sensor histidine kinase RcsC"/>
    <property type="match status" value="1"/>
</dbReference>
<evidence type="ECO:0000256" key="2">
    <source>
        <dbReference type="ARBA" id="ARBA00022475"/>
    </source>
</evidence>
<dbReference type="PROSITE" id="PS50109">
    <property type="entry name" value="HIS_KIN"/>
    <property type="match status" value="1"/>
</dbReference>
<dbReference type="InterPro" id="IPR036641">
    <property type="entry name" value="HPT_dom_sf"/>
</dbReference>
<dbReference type="InterPro" id="IPR036097">
    <property type="entry name" value="HisK_dim/P_sf"/>
</dbReference>
<feature type="domain" description="Histidine kinase" evidence="10">
    <location>
        <begin position="277"/>
        <end position="499"/>
    </location>
</feature>
<dbReference type="PANTHER" id="PTHR45339:SF1">
    <property type="entry name" value="HYBRID SIGNAL TRANSDUCTION HISTIDINE KINASE J"/>
    <property type="match status" value="1"/>
</dbReference>
<keyword evidence="3" id="KW-0597">Phosphoprotein</keyword>
<keyword evidence="2" id="KW-1003">Cell membrane</keyword>
<keyword evidence="14" id="KW-0808">Transferase</keyword>
<evidence type="ECO:0000256" key="9">
    <source>
        <dbReference type="ARBA" id="ARBA00023136"/>
    </source>
</evidence>
<dbReference type="Gene3D" id="3.40.50.2300">
    <property type="match status" value="1"/>
</dbReference>
<evidence type="ECO:0000256" key="3">
    <source>
        <dbReference type="ARBA" id="ARBA00022553"/>
    </source>
</evidence>
<name>A0A644XI55_9ZZZZ</name>
<feature type="domain" description="PAS" evidence="12">
    <location>
        <begin position="4"/>
        <end position="74"/>
    </location>
</feature>
<dbReference type="InterPro" id="IPR000700">
    <property type="entry name" value="PAS-assoc_C"/>
</dbReference>
<dbReference type="InterPro" id="IPR005467">
    <property type="entry name" value="His_kinase_dom"/>
</dbReference>
<dbReference type="Pfam" id="PF00072">
    <property type="entry name" value="Response_reg"/>
    <property type="match status" value="1"/>
</dbReference>
<keyword evidence="9" id="KW-0472">Membrane</keyword>
<dbReference type="SMART" id="SM00091">
    <property type="entry name" value="PAS"/>
    <property type="match status" value="2"/>
</dbReference>
<dbReference type="InterPro" id="IPR004358">
    <property type="entry name" value="Sig_transdc_His_kin-like_C"/>
</dbReference>
<dbReference type="SUPFAM" id="SSF52172">
    <property type="entry name" value="CheY-like"/>
    <property type="match status" value="1"/>
</dbReference>
<keyword evidence="6" id="KW-0067">ATP-binding</keyword>
<dbReference type="Gene3D" id="1.20.120.160">
    <property type="entry name" value="HPT domain"/>
    <property type="match status" value="1"/>
</dbReference>